<evidence type="ECO:0000313" key="2">
    <source>
        <dbReference type="RefSeq" id="XP_039129230.1"/>
    </source>
</evidence>
<dbReference type="PANTHER" id="PTHR35286">
    <property type="entry name" value="EXPRESSED PROTEIN"/>
    <property type="match status" value="1"/>
</dbReference>
<dbReference type="AlphaFoldDB" id="A0AB40BQN5"/>
<evidence type="ECO:0000313" key="1">
    <source>
        <dbReference type="Proteomes" id="UP001515500"/>
    </source>
</evidence>
<reference evidence="2" key="1">
    <citation type="submission" date="2025-08" db="UniProtKB">
        <authorList>
            <consortium name="RefSeq"/>
        </authorList>
    </citation>
    <scope>IDENTIFICATION</scope>
</reference>
<proteinExistence type="predicted"/>
<gene>
    <name evidence="2" type="primary">LOC120265407</name>
</gene>
<accession>A0AB40BQN5</accession>
<sequence>MASNHSIDPMFLSNLMNRLHLRNPLFDDTNALLSSSLDDAFSDLGSDADDDDELPVDAKERSLLAEEEAKLEKEIIRIIHSANPVEALKPNSGQSVSIGEHSICVGFHEESGSEYRVWEWHGHLIIFDEEEGYSPEYIYGSYFERLVDEKRKKNNVNGSPGLRDLIGDGAHGVGSGRSAGVRVLHRSSLNTGSAAK</sequence>
<dbReference type="PANTHER" id="PTHR35286:SF1">
    <property type="entry name" value="EXPRESSED PROTEIN"/>
    <property type="match status" value="1"/>
</dbReference>
<name>A0AB40BQN5_DIOCR</name>
<protein>
    <submittedName>
        <fullName evidence="2">Uncharacterized protein LOC120265407 isoform X1</fullName>
    </submittedName>
</protein>
<dbReference type="Proteomes" id="UP001515500">
    <property type="component" value="Chromosome 7"/>
</dbReference>
<keyword evidence="1" id="KW-1185">Reference proteome</keyword>
<dbReference type="GeneID" id="120265407"/>
<dbReference type="RefSeq" id="XP_039129230.1">
    <property type="nucleotide sequence ID" value="XM_039273296.1"/>
</dbReference>
<organism evidence="1 2">
    <name type="scientific">Dioscorea cayennensis subsp. rotundata</name>
    <name type="common">White Guinea yam</name>
    <name type="synonym">Dioscorea rotundata</name>
    <dbReference type="NCBI Taxonomy" id="55577"/>
    <lineage>
        <taxon>Eukaryota</taxon>
        <taxon>Viridiplantae</taxon>
        <taxon>Streptophyta</taxon>
        <taxon>Embryophyta</taxon>
        <taxon>Tracheophyta</taxon>
        <taxon>Spermatophyta</taxon>
        <taxon>Magnoliopsida</taxon>
        <taxon>Liliopsida</taxon>
        <taxon>Dioscoreales</taxon>
        <taxon>Dioscoreaceae</taxon>
        <taxon>Dioscorea</taxon>
    </lineage>
</organism>